<dbReference type="InterPro" id="IPR012338">
    <property type="entry name" value="Beta-lactam/transpept-like"/>
</dbReference>
<dbReference type="PROSITE" id="PS51257">
    <property type="entry name" value="PROKAR_LIPOPROTEIN"/>
    <property type="match status" value="1"/>
</dbReference>
<feature type="domain" description="NTF2-like N-terminal transpeptidase" evidence="2">
    <location>
        <begin position="45"/>
        <end position="159"/>
    </location>
</feature>
<reference evidence="3" key="1">
    <citation type="submission" date="2024-05" db="EMBL/GenBank/DDBJ databases">
        <authorList>
            <person name="Cai S.Y."/>
            <person name="Jin L.M."/>
            <person name="Li H.R."/>
        </authorList>
    </citation>
    <scope>NUCLEOTIDE SEQUENCE</scope>
    <source>
        <strain evidence="3">A5-74</strain>
    </source>
</reference>
<dbReference type="GO" id="GO:0046677">
    <property type="term" value="P:response to antibiotic"/>
    <property type="evidence" value="ECO:0007669"/>
    <property type="project" value="InterPro"/>
</dbReference>
<dbReference type="InterPro" id="IPR007887">
    <property type="entry name" value="MecA_N"/>
</dbReference>
<dbReference type="RefSeq" id="WP_353647584.1">
    <property type="nucleotide sequence ID" value="NZ_CP159218.1"/>
</dbReference>
<dbReference type="PANTHER" id="PTHR30627">
    <property type="entry name" value="PEPTIDOGLYCAN D,D-TRANSPEPTIDASE"/>
    <property type="match status" value="1"/>
</dbReference>
<gene>
    <name evidence="3" type="ORF">ABLG96_11790</name>
</gene>
<dbReference type="GO" id="GO:0008658">
    <property type="term" value="F:penicillin binding"/>
    <property type="evidence" value="ECO:0007669"/>
    <property type="project" value="InterPro"/>
</dbReference>
<dbReference type="Gene3D" id="3.40.710.10">
    <property type="entry name" value="DD-peptidase/beta-lactamase superfamily"/>
    <property type="match status" value="1"/>
</dbReference>
<evidence type="ECO:0000313" key="3">
    <source>
        <dbReference type="EMBL" id="XCG61968.1"/>
    </source>
</evidence>
<feature type="domain" description="Penicillin-binding protein transpeptidase" evidence="1">
    <location>
        <begin position="346"/>
        <end position="606"/>
    </location>
</feature>
<dbReference type="PANTHER" id="PTHR30627:SF24">
    <property type="entry name" value="PENICILLIN-BINDING PROTEIN 4B"/>
    <property type="match status" value="1"/>
</dbReference>
<dbReference type="Pfam" id="PF00905">
    <property type="entry name" value="Transpeptidase"/>
    <property type="match status" value="1"/>
</dbReference>
<dbReference type="AlphaFoldDB" id="A0AAU8DJ21"/>
<dbReference type="EMBL" id="CP159218">
    <property type="protein sequence ID" value="XCG61968.1"/>
    <property type="molecule type" value="Genomic_DNA"/>
</dbReference>
<evidence type="ECO:0000259" key="2">
    <source>
        <dbReference type="Pfam" id="PF05223"/>
    </source>
</evidence>
<accession>A0AAU8DJ21</accession>
<sequence>MTRQGAHSSGVARPGARAFSWCVVLVGMLVLSGCTSTAAPASPGPQQDLAAFVAALETSRTDAASALTSEPGVARQALDSVILDNLEPKKLQLTAGALDWDGEATTATVPMTYRWTLPDIGPWQYTTDWTLKRRGAGPGAHWFIAWDPAVIHPQLGAQQSIVVRTVEASAGVVVDRNDRQLVTAQRVYAVQAAPTKISDQAGIAAVLVKLLRKYDPTLTATGIVQGIADADPTIGYTVTNLRDTEFEAVAAQLTKIPGLTFPAQVRNLGPTKDFARALLAQLGPSTAALIRGTPGWKIVAIDATGAEAGVLAERAAGRGGKVILTIDRDVQLAAERALAGITEPAVIVAIQPSTGEILAVAQNAAADAEGAIALTGSFPPGSIFKIVTATAAIDTQRATPQTVVECPGTWTINERPIRNEYEFDLGRVPLELAFAKSCNTTFAQLASTMGEGTLTSTAKQYGIGLDFVIPGITTLTGSVPAATDEVQRAEDGFGQGQVLVTPFSAALMAATAATGTMPVPTLIRGQRTQVDQKVPTRSAASRSGVADLMAAVVDVGTAQNLKAVGTAAAFVHAKTGTAEYTDAKGTLKAHAWTVGYRGDLAFSALIVGGDSSKRTNVVLQKFLAAVK</sequence>
<evidence type="ECO:0000259" key="1">
    <source>
        <dbReference type="Pfam" id="PF00905"/>
    </source>
</evidence>
<dbReference type="InterPro" id="IPR050515">
    <property type="entry name" value="Beta-lactam/transpept"/>
</dbReference>
<name>A0AAU8DJ21_9ACTN</name>
<dbReference type="Pfam" id="PF05223">
    <property type="entry name" value="MecA_N"/>
    <property type="match status" value="1"/>
</dbReference>
<dbReference type="GO" id="GO:0071555">
    <property type="term" value="P:cell wall organization"/>
    <property type="evidence" value="ECO:0007669"/>
    <property type="project" value="TreeGrafter"/>
</dbReference>
<dbReference type="GO" id="GO:0005886">
    <property type="term" value="C:plasma membrane"/>
    <property type="evidence" value="ECO:0007669"/>
    <property type="project" value="TreeGrafter"/>
</dbReference>
<dbReference type="SUPFAM" id="SSF56601">
    <property type="entry name" value="beta-lactamase/transpeptidase-like"/>
    <property type="match status" value="1"/>
</dbReference>
<dbReference type="GO" id="GO:0071972">
    <property type="term" value="F:peptidoglycan L,D-transpeptidase activity"/>
    <property type="evidence" value="ECO:0007669"/>
    <property type="project" value="TreeGrafter"/>
</dbReference>
<protein>
    <submittedName>
        <fullName evidence="3">Penicillin-binding transpeptidase domain-containing protein</fullName>
    </submittedName>
</protein>
<dbReference type="InterPro" id="IPR001460">
    <property type="entry name" value="PCN-bd_Tpept"/>
</dbReference>
<dbReference type="InterPro" id="IPR036138">
    <property type="entry name" value="PBP_dimer_sf"/>
</dbReference>
<dbReference type="Gene3D" id="3.90.1310.10">
    <property type="entry name" value="Penicillin-binding protein 2a (Domain 2)"/>
    <property type="match status" value="1"/>
</dbReference>
<proteinExistence type="predicted"/>
<dbReference type="SUPFAM" id="SSF56519">
    <property type="entry name" value="Penicillin binding protein dimerisation domain"/>
    <property type="match status" value="1"/>
</dbReference>
<organism evidence="3">
    <name type="scientific">Nakamurella sp. A5-74</name>
    <dbReference type="NCBI Taxonomy" id="3158264"/>
    <lineage>
        <taxon>Bacteria</taxon>
        <taxon>Bacillati</taxon>
        <taxon>Actinomycetota</taxon>
        <taxon>Actinomycetes</taxon>
        <taxon>Nakamurellales</taxon>
        <taxon>Nakamurellaceae</taxon>
        <taxon>Nakamurella</taxon>
    </lineage>
</organism>